<evidence type="ECO:0000313" key="9">
    <source>
        <dbReference type="Proteomes" id="UP000193944"/>
    </source>
</evidence>
<evidence type="ECO:0000256" key="4">
    <source>
        <dbReference type="ARBA" id="ARBA00022777"/>
    </source>
</evidence>
<evidence type="ECO:0000256" key="3">
    <source>
        <dbReference type="ARBA" id="ARBA00022741"/>
    </source>
</evidence>
<evidence type="ECO:0000256" key="1">
    <source>
        <dbReference type="ARBA" id="ARBA00012513"/>
    </source>
</evidence>
<dbReference type="Gene3D" id="1.10.510.10">
    <property type="entry name" value="Transferase(Phosphotransferase) domain 1"/>
    <property type="match status" value="1"/>
</dbReference>
<dbReference type="GO" id="GO:0016020">
    <property type="term" value="C:membrane"/>
    <property type="evidence" value="ECO:0007669"/>
    <property type="project" value="TreeGrafter"/>
</dbReference>
<accession>A0A1Y1XNS9</accession>
<dbReference type="PROSITE" id="PS50011">
    <property type="entry name" value="PROTEIN_KINASE_DOM"/>
    <property type="match status" value="1"/>
</dbReference>
<keyword evidence="3" id="KW-0547">Nucleotide-binding</keyword>
<evidence type="ECO:0000256" key="6">
    <source>
        <dbReference type="SAM" id="MobiDB-lite"/>
    </source>
</evidence>
<dbReference type="PANTHER" id="PTHR24348:SF22">
    <property type="entry name" value="NON-SPECIFIC SERINE_THREONINE PROTEIN KINASE"/>
    <property type="match status" value="1"/>
</dbReference>
<feature type="region of interest" description="Disordered" evidence="6">
    <location>
        <begin position="1"/>
        <end position="38"/>
    </location>
</feature>
<proteinExistence type="predicted"/>
<dbReference type="EC" id="2.7.11.1" evidence="1"/>
<feature type="compositionally biased region" description="Polar residues" evidence="6">
    <location>
        <begin position="17"/>
        <end position="38"/>
    </location>
</feature>
<evidence type="ECO:0000259" key="7">
    <source>
        <dbReference type="PROSITE" id="PS50011"/>
    </source>
</evidence>
<dbReference type="SUPFAM" id="SSF56112">
    <property type="entry name" value="Protein kinase-like (PK-like)"/>
    <property type="match status" value="1"/>
</dbReference>
<dbReference type="OrthoDB" id="4062651at2759"/>
<evidence type="ECO:0000313" key="8">
    <source>
        <dbReference type="EMBL" id="ORX87399.1"/>
    </source>
</evidence>
<reference evidence="8 9" key="2">
    <citation type="submission" date="2016-08" db="EMBL/GenBank/DDBJ databases">
        <title>Pervasive Adenine N6-methylation of Active Genes in Fungi.</title>
        <authorList>
            <consortium name="DOE Joint Genome Institute"/>
            <person name="Mondo S.J."/>
            <person name="Dannebaum R.O."/>
            <person name="Kuo R.C."/>
            <person name="Labutti K."/>
            <person name="Haridas S."/>
            <person name="Kuo A."/>
            <person name="Salamov A."/>
            <person name="Ahrendt S.R."/>
            <person name="Lipzen A."/>
            <person name="Sullivan W."/>
            <person name="Andreopoulos W.B."/>
            <person name="Clum A."/>
            <person name="Lindquist E."/>
            <person name="Daum C."/>
            <person name="Ramamoorthy G.K."/>
            <person name="Gryganskyi A."/>
            <person name="Culley D."/>
            <person name="Magnuson J.K."/>
            <person name="James T.Y."/>
            <person name="O'Malley M.A."/>
            <person name="Stajich J.E."/>
            <person name="Spatafora J.W."/>
            <person name="Visel A."/>
            <person name="Grigoriev I.V."/>
        </authorList>
    </citation>
    <scope>NUCLEOTIDE SEQUENCE [LARGE SCALE GENOMIC DNA]</scope>
    <source>
        <strain evidence="8 9">S4</strain>
    </source>
</reference>
<feature type="domain" description="Protein kinase" evidence="7">
    <location>
        <begin position="1"/>
        <end position="294"/>
    </location>
</feature>
<dbReference type="InterPro" id="IPR045269">
    <property type="entry name" value="Atg1-like"/>
</dbReference>
<keyword evidence="9" id="KW-1185">Reference proteome</keyword>
<keyword evidence="4 8" id="KW-0418">Kinase</keyword>
<dbReference type="InterPro" id="IPR011009">
    <property type="entry name" value="Kinase-like_dom_sf"/>
</dbReference>
<dbReference type="AlphaFoldDB" id="A0A1Y1XNS9"/>
<dbReference type="GO" id="GO:0005524">
    <property type="term" value="F:ATP binding"/>
    <property type="evidence" value="ECO:0007669"/>
    <property type="project" value="UniProtKB-KW"/>
</dbReference>
<dbReference type="InterPro" id="IPR008271">
    <property type="entry name" value="Ser/Thr_kinase_AS"/>
</dbReference>
<evidence type="ECO:0000256" key="5">
    <source>
        <dbReference type="ARBA" id="ARBA00022840"/>
    </source>
</evidence>
<dbReference type="PANTHER" id="PTHR24348">
    <property type="entry name" value="SERINE/THREONINE-PROTEIN KINASE UNC-51-RELATED"/>
    <property type="match status" value="1"/>
</dbReference>
<dbReference type="PROSITE" id="PS00108">
    <property type="entry name" value="PROTEIN_KINASE_ST"/>
    <property type="match status" value="1"/>
</dbReference>
<dbReference type="Pfam" id="PF00069">
    <property type="entry name" value="Pkinase"/>
    <property type="match status" value="1"/>
</dbReference>
<name>A0A1Y1XNS9_9FUNG</name>
<gene>
    <name evidence="8" type="ORF">BCR32DRAFT_161363</name>
</gene>
<reference evidence="8 9" key="1">
    <citation type="submission" date="2016-08" db="EMBL/GenBank/DDBJ databases">
        <title>A Parts List for Fungal Cellulosomes Revealed by Comparative Genomics.</title>
        <authorList>
            <consortium name="DOE Joint Genome Institute"/>
            <person name="Haitjema C.H."/>
            <person name="Gilmore S.P."/>
            <person name="Henske J.K."/>
            <person name="Solomon K.V."/>
            <person name="De Groot R."/>
            <person name="Kuo A."/>
            <person name="Mondo S.J."/>
            <person name="Salamov A.A."/>
            <person name="Labutti K."/>
            <person name="Zhao Z."/>
            <person name="Chiniquy J."/>
            <person name="Barry K."/>
            <person name="Brewer H.M."/>
            <person name="Purvine S.O."/>
            <person name="Wright A.T."/>
            <person name="Boxma B."/>
            <person name="Van Alen T."/>
            <person name="Hackstein J.H."/>
            <person name="Baker S.E."/>
            <person name="Grigoriev I.V."/>
            <person name="O'Malley M.A."/>
        </authorList>
    </citation>
    <scope>NUCLEOTIDE SEQUENCE [LARGE SCALE GENOMIC DNA]</scope>
    <source>
        <strain evidence="8 9">S4</strain>
    </source>
</reference>
<sequence length="298" mass="34529">MKSTDLLLDDDSTTDSFSFNQVEKNDSSSVSSPGEVELSSQDSTITSVVNCNENDPGFNFKYYYINVFKSIASKEYKGIQPPFEKLTKPVNNHTSDLSNFIHENKGHITYAIKYSLLHQLAQAHKILHDNKINYLDYKPENILIEYKNKDEYLLKLIDFGMAHKWLSDSYPALDRLKKKLNNEDAISIEEDMEKDVFVQYGTKEASAPEILLENCYNGPEADIWALGLIFYYICTEGKKPFSTIKDIITTEVKFPDFINTNTMYNNLKDLIQKMLNKNYKNRITIYEVCEHPFFTNLY</sequence>
<organism evidence="8 9">
    <name type="scientific">Anaeromyces robustus</name>
    <dbReference type="NCBI Taxonomy" id="1754192"/>
    <lineage>
        <taxon>Eukaryota</taxon>
        <taxon>Fungi</taxon>
        <taxon>Fungi incertae sedis</taxon>
        <taxon>Chytridiomycota</taxon>
        <taxon>Chytridiomycota incertae sedis</taxon>
        <taxon>Neocallimastigomycetes</taxon>
        <taxon>Neocallimastigales</taxon>
        <taxon>Neocallimastigaceae</taxon>
        <taxon>Anaeromyces</taxon>
    </lineage>
</organism>
<evidence type="ECO:0000256" key="2">
    <source>
        <dbReference type="ARBA" id="ARBA00022679"/>
    </source>
</evidence>
<dbReference type="GO" id="GO:0005776">
    <property type="term" value="C:autophagosome"/>
    <property type="evidence" value="ECO:0007669"/>
    <property type="project" value="TreeGrafter"/>
</dbReference>
<keyword evidence="2" id="KW-0808">Transferase</keyword>
<dbReference type="SMART" id="SM00220">
    <property type="entry name" value="S_TKc"/>
    <property type="match status" value="1"/>
</dbReference>
<protein>
    <recommendedName>
        <fullName evidence="1">non-specific serine/threonine protein kinase</fullName>
        <ecNumber evidence="1">2.7.11.1</ecNumber>
    </recommendedName>
</protein>
<dbReference type="InterPro" id="IPR000719">
    <property type="entry name" value="Prot_kinase_dom"/>
</dbReference>
<dbReference type="GO" id="GO:0010506">
    <property type="term" value="P:regulation of autophagy"/>
    <property type="evidence" value="ECO:0007669"/>
    <property type="project" value="InterPro"/>
</dbReference>
<dbReference type="GO" id="GO:0004674">
    <property type="term" value="F:protein serine/threonine kinase activity"/>
    <property type="evidence" value="ECO:0007669"/>
    <property type="project" value="UniProtKB-EC"/>
</dbReference>
<keyword evidence="5" id="KW-0067">ATP-binding</keyword>
<dbReference type="EMBL" id="MCFG01000009">
    <property type="protein sequence ID" value="ORX87399.1"/>
    <property type="molecule type" value="Genomic_DNA"/>
</dbReference>
<comment type="caution">
    <text evidence="8">The sequence shown here is derived from an EMBL/GenBank/DDBJ whole genome shotgun (WGS) entry which is preliminary data.</text>
</comment>
<dbReference type="STRING" id="1754192.A0A1Y1XNS9"/>
<dbReference type="GO" id="GO:0000045">
    <property type="term" value="P:autophagosome assembly"/>
    <property type="evidence" value="ECO:0007669"/>
    <property type="project" value="TreeGrafter"/>
</dbReference>
<dbReference type="GO" id="GO:0000407">
    <property type="term" value="C:phagophore assembly site"/>
    <property type="evidence" value="ECO:0007669"/>
    <property type="project" value="TreeGrafter"/>
</dbReference>
<dbReference type="Proteomes" id="UP000193944">
    <property type="component" value="Unassembled WGS sequence"/>
</dbReference>
<dbReference type="GO" id="GO:0005829">
    <property type="term" value="C:cytosol"/>
    <property type="evidence" value="ECO:0007669"/>
    <property type="project" value="TreeGrafter"/>
</dbReference>